<gene>
    <name evidence="5" type="ORF">DIATSA_LOCUS5245</name>
</gene>
<dbReference type="Pfam" id="PF04500">
    <property type="entry name" value="FLYWCH"/>
    <property type="match status" value="1"/>
</dbReference>
<dbReference type="OrthoDB" id="7490491at2759"/>
<keyword evidence="3" id="KW-0862">Zinc</keyword>
<reference evidence="5" key="1">
    <citation type="submission" date="2021-12" db="EMBL/GenBank/DDBJ databases">
        <authorList>
            <person name="King R."/>
        </authorList>
    </citation>
    <scope>NUCLEOTIDE SEQUENCE</scope>
</reference>
<sequence>MARGGYSLRVDSYMYNRRQSARHNNLRWHCTWYHKGCTAVVVTTKDYKVVKFVHEHSHEPPRTYTACGVTFYSR</sequence>
<evidence type="ECO:0000256" key="2">
    <source>
        <dbReference type="ARBA" id="ARBA00022771"/>
    </source>
</evidence>
<reference evidence="5" key="2">
    <citation type="submission" date="2022-10" db="EMBL/GenBank/DDBJ databases">
        <authorList>
            <consortium name="ENA_rothamsted_submissions"/>
            <consortium name="culmorum"/>
            <person name="King R."/>
        </authorList>
    </citation>
    <scope>NUCLEOTIDE SEQUENCE</scope>
</reference>
<accession>A0A9N9WAS5</accession>
<evidence type="ECO:0000256" key="3">
    <source>
        <dbReference type="ARBA" id="ARBA00022833"/>
    </source>
</evidence>
<organism evidence="5 6">
    <name type="scientific">Diatraea saccharalis</name>
    <name type="common">sugarcane borer</name>
    <dbReference type="NCBI Taxonomy" id="40085"/>
    <lineage>
        <taxon>Eukaryota</taxon>
        <taxon>Metazoa</taxon>
        <taxon>Ecdysozoa</taxon>
        <taxon>Arthropoda</taxon>
        <taxon>Hexapoda</taxon>
        <taxon>Insecta</taxon>
        <taxon>Pterygota</taxon>
        <taxon>Neoptera</taxon>
        <taxon>Endopterygota</taxon>
        <taxon>Lepidoptera</taxon>
        <taxon>Glossata</taxon>
        <taxon>Ditrysia</taxon>
        <taxon>Pyraloidea</taxon>
        <taxon>Crambidae</taxon>
        <taxon>Crambinae</taxon>
        <taxon>Diatraea</taxon>
    </lineage>
</organism>
<name>A0A9N9WAS5_9NEOP</name>
<dbReference type="Gene3D" id="2.20.25.240">
    <property type="match status" value="1"/>
</dbReference>
<feature type="domain" description="FLYWCH-type" evidence="4">
    <location>
        <begin position="2"/>
        <end position="58"/>
    </location>
</feature>
<keyword evidence="6" id="KW-1185">Reference proteome</keyword>
<dbReference type="GO" id="GO:0008270">
    <property type="term" value="F:zinc ion binding"/>
    <property type="evidence" value="ECO:0007669"/>
    <property type="project" value="UniProtKB-KW"/>
</dbReference>
<dbReference type="EMBL" id="OU893348">
    <property type="protein sequence ID" value="CAG9787359.1"/>
    <property type="molecule type" value="Genomic_DNA"/>
</dbReference>
<evidence type="ECO:0000256" key="1">
    <source>
        <dbReference type="ARBA" id="ARBA00022723"/>
    </source>
</evidence>
<dbReference type="InterPro" id="IPR007588">
    <property type="entry name" value="Znf_FLYWCH"/>
</dbReference>
<keyword evidence="2" id="KW-0863">Zinc-finger</keyword>
<evidence type="ECO:0000313" key="5">
    <source>
        <dbReference type="EMBL" id="CAG9787359.1"/>
    </source>
</evidence>
<protein>
    <recommendedName>
        <fullName evidence="4">FLYWCH-type domain-containing protein</fullName>
    </recommendedName>
</protein>
<evidence type="ECO:0000259" key="4">
    <source>
        <dbReference type="Pfam" id="PF04500"/>
    </source>
</evidence>
<dbReference type="Proteomes" id="UP001153714">
    <property type="component" value="Chromosome 17"/>
</dbReference>
<evidence type="ECO:0000313" key="6">
    <source>
        <dbReference type="Proteomes" id="UP001153714"/>
    </source>
</evidence>
<proteinExistence type="predicted"/>
<keyword evidence="1" id="KW-0479">Metal-binding</keyword>
<dbReference type="AlphaFoldDB" id="A0A9N9WAS5"/>